<dbReference type="AlphaFoldDB" id="B7G762"/>
<name>B7G762_PHATC</name>
<evidence type="ECO:0000313" key="3">
    <source>
        <dbReference type="EMBL" id="EEC45712.1"/>
    </source>
</evidence>
<dbReference type="GeneID" id="7203684"/>
<dbReference type="OrthoDB" id="43962at2759"/>
<dbReference type="KEGG" id="pti:PHATRDRAFT_14924"/>
<evidence type="ECO:0000313" key="4">
    <source>
        <dbReference type="Proteomes" id="UP000000759"/>
    </source>
</evidence>
<dbReference type="eggNOG" id="ENOG502S7WK">
    <property type="taxonomic scope" value="Eukaryota"/>
</dbReference>
<dbReference type="SUPFAM" id="SSF56112">
    <property type="entry name" value="Protein kinase-like (PK-like)"/>
    <property type="match status" value="1"/>
</dbReference>
<proteinExistence type="predicted"/>
<dbReference type="GO" id="GO:0005524">
    <property type="term" value="F:ATP binding"/>
    <property type="evidence" value="ECO:0007669"/>
    <property type="project" value="InterPro"/>
</dbReference>
<keyword evidence="1" id="KW-0732">Signal</keyword>
<dbReference type="PROSITE" id="PS50011">
    <property type="entry name" value="PROTEIN_KINASE_DOM"/>
    <property type="match status" value="1"/>
</dbReference>
<dbReference type="Proteomes" id="UP000000759">
    <property type="component" value="Chromosome 17"/>
</dbReference>
<dbReference type="PaxDb" id="2850-Phatr14924"/>
<dbReference type="GO" id="GO:0004672">
    <property type="term" value="F:protein kinase activity"/>
    <property type="evidence" value="ECO:0007669"/>
    <property type="project" value="InterPro"/>
</dbReference>
<protein>
    <recommendedName>
        <fullName evidence="2">Protein kinase domain-containing protein</fullName>
    </recommendedName>
</protein>
<gene>
    <name evidence="3" type="ORF">PHATRDRAFT_14924</name>
</gene>
<dbReference type="EMBL" id="CM000619">
    <property type="protein sequence ID" value="EEC45712.1"/>
    <property type="molecule type" value="Genomic_DNA"/>
</dbReference>
<dbReference type="STRING" id="556484.B7G762"/>
<dbReference type="RefSeq" id="XP_002182976.1">
    <property type="nucleotide sequence ID" value="XM_002182940.1"/>
</dbReference>
<feature type="non-terminal residue" evidence="3">
    <location>
        <position position="136"/>
    </location>
</feature>
<feature type="domain" description="Protein kinase" evidence="2">
    <location>
        <begin position="1"/>
        <end position="136"/>
    </location>
</feature>
<dbReference type="Gene3D" id="1.10.510.10">
    <property type="entry name" value="Transferase(Phosphotransferase) domain 1"/>
    <property type="match status" value="1"/>
</dbReference>
<reference evidence="4" key="2">
    <citation type="submission" date="2008-08" db="EMBL/GenBank/DDBJ databases">
        <authorList>
            <consortium name="Diatom Consortium"/>
            <person name="Grigoriev I."/>
            <person name="Grimwood J."/>
            <person name="Kuo A."/>
            <person name="Otillar R.P."/>
            <person name="Salamov A."/>
            <person name="Detter J.C."/>
            <person name="Lindquist E."/>
            <person name="Shapiro H."/>
            <person name="Lucas S."/>
            <person name="Glavina del Rio T."/>
            <person name="Pitluck S."/>
            <person name="Rokhsar D."/>
            <person name="Bowler C."/>
        </authorList>
    </citation>
    <scope>GENOME REANNOTATION</scope>
    <source>
        <strain evidence="4">CCAP 1055/1</strain>
    </source>
</reference>
<dbReference type="InterPro" id="IPR000719">
    <property type="entry name" value="Prot_kinase_dom"/>
</dbReference>
<dbReference type="InterPro" id="IPR011009">
    <property type="entry name" value="Kinase-like_dom_sf"/>
</dbReference>
<dbReference type="InParanoid" id="B7G762"/>
<feature type="signal peptide" evidence="1">
    <location>
        <begin position="1"/>
        <end position="19"/>
    </location>
</feature>
<feature type="chain" id="PRO_5002855508" description="Protein kinase domain-containing protein" evidence="1">
    <location>
        <begin position="20"/>
        <end position="136"/>
    </location>
</feature>
<evidence type="ECO:0000259" key="2">
    <source>
        <dbReference type="PROSITE" id="PS50011"/>
    </source>
</evidence>
<accession>B7G762</accession>
<keyword evidence="4" id="KW-1185">Reference proteome</keyword>
<feature type="non-terminal residue" evidence="3">
    <location>
        <position position="1"/>
    </location>
</feature>
<dbReference type="HOGENOM" id="CLU_011652_0_0_1"/>
<reference evidence="3 4" key="1">
    <citation type="journal article" date="2008" name="Nature">
        <title>The Phaeodactylum genome reveals the evolutionary history of diatom genomes.</title>
        <authorList>
            <person name="Bowler C."/>
            <person name="Allen A.E."/>
            <person name="Badger J.H."/>
            <person name="Grimwood J."/>
            <person name="Jabbari K."/>
            <person name="Kuo A."/>
            <person name="Maheswari U."/>
            <person name="Martens C."/>
            <person name="Maumus F."/>
            <person name="Otillar R.P."/>
            <person name="Rayko E."/>
            <person name="Salamov A."/>
            <person name="Vandepoele K."/>
            <person name="Beszteri B."/>
            <person name="Gruber A."/>
            <person name="Heijde M."/>
            <person name="Katinka M."/>
            <person name="Mock T."/>
            <person name="Valentin K."/>
            <person name="Verret F."/>
            <person name="Berges J.A."/>
            <person name="Brownlee C."/>
            <person name="Cadoret J.P."/>
            <person name="Chiovitti A."/>
            <person name="Choi C.J."/>
            <person name="Coesel S."/>
            <person name="De Martino A."/>
            <person name="Detter J.C."/>
            <person name="Durkin C."/>
            <person name="Falciatore A."/>
            <person name="Fournet J."/>
            <person name="Haruta M."/>
            <person name="Huysman M.J."/>
            <person name="Jenkins B.D."/>
            <person name="Jiroutova K."/>
            <person name="Jorgensen R.E."/>
            <person name="Joubert Y."/>
            <person name="Kaplan A."/>
            <person name="Kroger N."/>
            <person name="Kroth P.G."/>
            <person name="La Roche J."/>
            <person name="Lindquist E."/>
            <person name="Lommer M."/>
            <person name="Martin-Jezequel V."/>
            <person name="Lopez P.J."/>
            <person name="Lucas S."/>
            <person name="Mangogna M."/>
            <person name="McGinnis K."/>
            <person name="Medlin L.K."/>
            <person name="Montsant A."/>
            <person name="Oudot-Le Secq M.P."/>
            <person name="Napoli C."/>
            <person name="Obornik M."/>
            <person name="Parker M.S."/>
            <person name="Petit J.L."/>
            <person name="Porcel B.M."/>
            <person name="Poulsen N."/>
            <person name="Robison M."/>
            <person name="Rychlewski L."/>
            <person name="Rynearson T.A."/>
            <person name="Schmutz J."/>
            <person name="Shapiro H."/>
            <person name="Siaut M."/>
            <person name="Stanley M."/>
            <person name="Sussman M.R."/>
            <person name="Taylor A.R."/>
            <person name="Vardi A."/>
            <person name="von Dassow P."/>
            <person name="Vyverman W."/>
            <person name="Willis A."/>
            <person name="Wyrwicz L.S."/>
            <person name="Rokhsar D.S."/>
            <person name="Weissenbach J."/>
            <person name="Armbrust E.V."/>
            <person name="Green B.R."/>
            <person name="Van de Peer Y."/>
            <person name="Grigoriev I.V."/>
        </authorList>
    </citation>
    <scope>NUCLEOTIDE SEQUENCE [LARGE SCALE GENOMIC DNA]</scope>
    <source>
        <strain evidence="3 4">CCAP 1055/1</strain>
    </source>
</reference>
<sequence>WSIGIVALELLLGTPNVFSVDQRTKAIISHKMRKEGASDREINYALAALSQFCIFNPSLESQHDWPLRRGDPLHSSAMVKDSCTISDFHFALRARDPLGIGFDSSTDTLLHLIWQLLEWNPTKRISPYEALRHPYF</sequence>
<organism evidence="3 4">
    <name type="scientific">Phaeodactylum tricornutum (strain CCAP 1055/1)</name>
    <dbReference type="NCBI Taxonomy" id="556484"/>
    <lineage>
        <taxon>Eukaryota</taxon>
        <taxon>Sar</taxon>
        <taxon>Stramenopiles</taxon>
        <taxon>Ochrophyta</taxon>
        <taxon>Bacillariophyta</taxon>
        <taxon>Bacillariophyceae</taxon>
        <taxon>Bacillariophycidae</taxon>
        <taxon>Naviculales</taxon>
        <taxon>Phaeodactylaceae</taxon>
        <taxon>Phaeodactylum</taxon>
    </lineage>
</organism>
<evidence type="ECO:0000256" key="1">
    <source>
        <dbReference type="SAM" id="SignalP"/>
    </source>
</evidence>